<dbReference type="RefSeq" id="WP_103561554.1">
    <property type="nucleotide sequence ID" value="NZ_MTBP01000001.1"/>
</dbReference>
<comment type="similarity">
    <text evidence="1">Belongs to the short-chain dehydrogenases/reductases (SDR) family.</text>
</comment>
<gene>
    <name evidence="3" type="primary">cpnA_2</name>
    <name evidence="3" type="ORF">BTM25_10140</name>
</gene>
<evidence type="ECO:0000256" key="1">
    <source>
        <dbReference type="ARBA" id="ARBA00006484"/>
    </source>
</evidence>
<dbReference type="Proteomes" id="UP000242367">
    <property type="component" value="Unassembled WGS sequence"/>
</dbReference>
<evidence type="ECO:0000313" key="3">
    <source>
        <dbReference type="EMBL" id="POM26612.1"/>
    </source>
</evidence>
<dbReference type="NCBIfam" id="NF005559">
    <property type="entry name" value="PRK07231.1"/>
    <property type="match status" value="1"/>
</dbReference>
<dbReference type="Gene3D" id="3.40.50.720">
    <property type="entry name" value="NAD(P)-binding Rossmann-like Domain"/>
    <property type="match status" value="1"/>
</dbReference>
<keyword evidence="4" id="KW-1185">Reference proteome</keyword>
<dbReference type="InterPro" id="IPR036291">
    <property type="entry name" value="NAD(P)-bd_dom_sf"/>
</dbReference>
<dbReference type="CDD" id="cd05233">
    <property type="entry name" value="SDR_c"/>
    <property type="match status" value="1"/>
</dbReference>
<name>A0A2P4UNK6_9ACTN</name>
<dbReference type="AlphaFoldDB" id="A0A2P4UNK6"/>
<dbReference type="Pfam" id="PF13561">
    <property type="entry name" value="adh_short_C2"/>
    <property type="match status" value="1"/>
</dbReference>
<dbReference type="SUPFAM" id="SSF51735">
    <property type="entry name" value="NAD(P)-binding Rossmann-fold domains"/>
    <property type="match status" value="1"/>
</dbReference>
<keyword evidence="2 3" id="KW-0560">Oxidoreductase</keyword>
<comment type="caution">
    <text evidence="3">The sequence shown here is derived from an EMBL/GenBank/DDBJ whole genome shotgun (WGS) entry which is preliminary data.</text>
</comment>
<accession>A0A2P4UNK6</accession>
<sequence length="248" mass="25004">MSSLTGKTALVTGSTSGIGRAVAEVLAERGAHVIVSGRDADRGARTVEALRAAGGAADFAPADLAAPGGPGSLARAALAITGQVDILVNNAGIFPFLPVADTTEEVFDSIYAVNVKAPFFLVAELAPKMAERGGGAIVNISTVVSRQAAKDVVAYASSKAALNNLTQSWTAEYAPSGIRVNTVSPGAIATEGTRDMLAVTGEDFAKTVPSRRIGTPGDIAAAVAFLVSDDADYVHGAYIAVDGGIGAF</sequence>
<dbReference type="EC" id="1.1.1.163" evidence="3"/>
<evidence type="ECO:0000313" key="4">
    <source>
        <dbReference type="Proteomes" id="UP000242367"/>
    </source>
</evidence>
<dbReference type="FunFam" id="3.40.50.720:FF:000084">
    <property type="entry name" value="Short-chain dehydrogenase reductase"/>
    <property type="match status" value="1"/>
</dbReference>
<dbReference type="EMBL" id="MTBP01000001">
    <property type="protein sequence ID" value="POM26612.1"/>
    <property type="molecule type" value="Genomic_DNA"/>
</dbReference>
<dbReference type="PRINTS" id="PR00080">
    <property type="entry name" value="SDRFAMILY"/>
</dbReference>
<protein>
    <submittedName>
        <fullName evidence="3">Cyclopentanol dehydrogenase</fullName>
        <ecNumber evidence="3">1.1.1.163</ecNumber>
    </submittedName>
</protein>
<dbReference type="PANTHER" id="PTHR43639">
    <property type="entry name" value="OXIDOREDUCTASE, SHORT-CHAIN DEHYDROGENASE/REDUCTASE FAMILY (AFU_ORTHOLOGUE AFUA_5G02870)"/>
    <property type="match status" value="1"/>
</dbReference>
<evidence type="ECO:0000256" key="2">
    <source>
        <dbReference type="ARBA" id="ARBA00023002"/>
    </source>
</evidence>
<organism evidence="3 4">
    <name type="scientific">Actinomadura rubteroloni</name>
    <dbReference type="NCBI Taxonomy" id="1926885"/>
    <lineage>
        <taxon>Bacteria</taxon>
        <taxon>Bacillati</taxon>
        <taxon>Actinomycetota</taxon>
        <taxon>Actinomycetes</taxon>
        <taxon>Streptosporangiales</taxon>
        <taxon>Thermomonosporaceae</taxon>
        <taxon>Actinomadura</taxon>
    </lineage>
</organism>
<dbReference type="PRINTS" id="PR00081">
    <property type="entry name" value="GDHRDH"/>
</dbReference>
<dbReference type="InterPro" id="IPR002347">
    <property type="entry name" value="SDR_fam"/>
</dbReference>
<dbReference type="PANTHER" id="PTHR43639:SF1">
    <property type="entry name" value="SHORT-CHAIN DEHYDROGENASE_REDUCTASE FAMILY PROTEIN"/>
    <property type="match status" value="1"/>
</dbReference>
<proteinExistence type="inferred from homology"/>
<reference evidence="3 4" key="1">
    <citation type="journal article" date="2017" name="Chemistry">
        <title>Isolation, Biosynthesis and Chemical Modifications of Rubterolones A-F: Rare Tropolone Alkaloids from Actinomadura sp. 5-2.</title>
        <authorList>
            <person name="Guo H."/>
            <person name="Benndorf R."/>
            <person name="Leichnitz D."/>
            <person name="Klassen J.L."/>
            <person name="Vollmers J."/>
            <person name="Gorls H."/>
            <person name="Steinacker M."/>
            <person name="Weigel C."/>
            <person name="Dahse H.M."/>
            <person name="Kaster A.K."/>
            <person name="de Beer Z.W."/>
            <person name="Poulsen M."/>
            <person name="Beemelmanns C."/>
        </authorList>
    </citation>
    <scope>NUCLEOTIDE SEQUENCE [LARGE SCALE GENOMIC DNA]</scope>
    <source>
        <strain evidence="3 4">5-2</strain>
    </source>
</reference>
<dbReference type="GO" id="GO:0055041">
    <property type="term" value="F:cyclopentanol dehydrogenase activity"/>
    <property type="evidence" value="ECO:0007669"/>
    <property type="project" value="UniProtKB-EC"/>
</dbReference>